<dbReference type="PANTHER" id="PTHR45374:SF1">
    <property type="entry name" value="GLUTATHIONE S-TRANSFERASE TCHQD"/>
    <property type="match status" value="1"/>
</dbReference>
<keyword evidence="3" id="KW-1185">Reference proteome</keyword>
<dbReference type="OrthoDB" id="9782992at2"/>
<dbReference type="InterPro" id="IPR036282">
    <property type="entry name" value="Glutathione-S-Trfase_C_sf"/>
</dbReference>
<evidence type="ECO:0000313" key="2">
    <source>
        <dbReference type="EMBL" id="QCK87151.1"/>
    </source>
</evidence>
<dbReference type="AlphaFoldDB" id="A0A4D7QKL6"/>
<evidence type="ECO:0000259" key="1">
    <source>
        <dbReference type="PROSITE" id="PS50404"/>
    </source>
</evidence>
<accession>A0A4D7QKL6</accession>
<gene>
    <name evidence="2" type="ORF">E8L99_15980</name>
</gene>
<dbReference type="PROSITE" id="PS50404">
    <property type="entry name" value="GST_NTER"/>
    <property type="match status" value="1"/>
</dbReference>
<dbReference type="InterPro" id="IPR036249">
    <property type="entry name" value="Thioredoxin-like_sf"/>
</dbReference>
<dbReference type="Gene3D" id="3.40.30.10">
    <property type="entry name" value="Glutaredoxin"/>
    <property type="match status" value="1"/>
</dbReference>
<dbReference type="KEGG" id="paqt:E8L99_15980"/>
<dbReference type="SUPFAM" id="SSF52833">
    <property type="entry name" value="Thioredoxin-like"/>
    <property type="match status" value="1"/>
</dbReference>
<dbReference type="PANTHER" id="PTHR45374">
    <property type="entry name" value="GLUTATHIONE S-TRANSFERASE TCHQD"/>
    <property type="match status" value="1"/>
</dbReference>
<dbReference type="Pfam" id="PF13410">
    <property type="entry name" value="GST_C_2"/>
    <property type="match status" value="1"/>
</dbReference>
<dbReference type="InterPro" id="IPR004045">
    <property type="entry name" value="Glutathione_S-Trfase_N"/>
</dbReference>
<protein>
    <submittedName>
        <fullName evidence="2">Glutathione S-transferase family protein</fullName>
    </submittedName>
</protein>
<evidence type="ECO:0000313" key="3">
    <source>
        <dbReference type="Proteomes" id="UP000298588"/>
    </source>
</evidence>
<dbReference type="SUPFAM" id="SSF47616">
    <property type="entry name" value="GST C-terminal domain-like"/>
    <property type="match status" value="1"/>
</dbReference>
<dbReference type="Gene3D" id="1.20.1050.10">
    <property type="match status" value="1"/>
</dbReference>
<sequence length="274" mass="30883">MSTLSGQRPSRQGEHMTAPVPRLYHAAPSYYSMIARLALIEAGVPFEPVRLDIHRRKQQLDPDYVRINPDMTVPALAWPGRILADSRLILAEAFASLPASAESEAWVDKHYAFPIEELTMGRLMATNPLARRFFPRTLVSIHARLLTLAEAHPDLAERYRHRAERFAERIETFDPSAVVGLFAHRLAEAESLLDQLDAALADGRSFLDGQAYGPADVVWTVFLARMRFVGRAEAVTRRPSLARYEAAMSARPSHHAADLWTKLHPLRMLRQLFG</sequence>
<dbReference type="EMBL" id="CP039865">
    <property type="protein sequence ID" value="QCK87151.1"/>
    <property type="molecule type" value="Genomic_DNA"/>
</dbReference>
<reference evidence="2 3" key="1">
    <citation type="submission" date="2019-04" db="EMBL/GenBank/DDBJ databases">
        <title>Phreatobacter aquaticus sp. nov.</title>
        <authorList>
            <person name="Choi A."/>
            <person name="Baek K."/>
        </authorList>
    </citation>
    <scope>NUCLEOTIDE SEQUENCE [LARGE SCALE GENOMIC DNA]</scope>
    <source>
        <strain evidence="2 3">NMCR1094</strain>
    </source>
</reference>
<dbReference type="Proteomes" id="UP000298588">
    <property type="component" value="Chromosome"/>
</dbReference>
<dbReference type="Pfam" id="PF13417">
    <property type="entry name" value="GST_N_3"/>
    <property type="match status" value="1"/>
</dbReference>
<dbReference type="InterPro" id="IPR044617">
    <property type="entry name" value="TCHQD"/>
</dbReference>
<dbReference type="CDD" id="cd00570">
    <property type="entry name" value="GST_N_family"/>
    <property type="match status" value="1"/>
</dbReference>
<organism evidence="2 3">
    <name type="scientific">Phreatobacter aquaticus</name>
    <dbReference type="NCBI Taxonomy" id="2570229"/>
    <lineage>
        <taxon>Bacteria</taxon>
        <taxon>Pseudomonadati</taxon>
        <taxon>Pseudomonadota</taxon>
        <taxon>Alphaproteobacteria</taxon>
        <taxon>Hyphomicrobiales</taxon>
        <taxon>Phreatobacteraceae</taxon>
        <taxon>Phreatobacter</taxon>
    </lineage>
</organism>
<feature type="domain" description="GST N-terminal" evidence="1">
    <location>
        <begin position="19"/>
        <end position="101"/>
    </location>
</feature>
<proteinExistence type="predicted"/>
<name>A0A4D7QKL6_9HYPH</name>
<dbReference type="GO" id="GO:0004364">
    <property type="term" value="F:glutathione transferase activity"/>
    <property type="evidence" value="ECO:0007669"/>
    <property type="project" value="InterPro"/>
</dbReference>
<keyword evidence="2" id="KW-0808">Transferase</keyword>